<sequence length="317" mass="36375">MRKRNKLLAAVMLLSCGFIRAQAPAEIGLISDNDLYTSFKHDRYYTNGIEFYYRWLADTDNGKVAKLIAEVKAGQYMYNPQSVKAENINVHDRPFAGYLFGEVGANTFYKSESVLKLNFQVGIVGKESLAEDLQKGLHHIFHYPKVRGWEYQIPTTVGVQIGAFYSKKILVKQFHEKVDLHLQAKGQAGTIFTGITFGPMMRISFKRPLKPVYESILHGATLSHDKKQGDENREFFFFINPKLNYQVYDATIEGSLFNDDSPVTFPLIPWRFVAETGVMYRKNNWNLSFSFNYQGKELTNNVIQGYYYGRIGIGYLL</sequence>
<organism evidence="2 3">
    <name type="scientific">Flavobacterium beibuense F44-8</name>
    <dbReference type="NCBI Taxonomy" id="1406840"/>
    <lineage>
        <taxon>Bacteria</taxon>
        <taxon>Pseudomonadati</taxon>
        <taxon>Bacteroidota</taxon>
        <taxon>Flavobacteriia</taxon>
        <taxon>Flavobacteriales</taxon>
        <taxon>Flavobacteriaceae</taxon>
        <taxon>Flavobacterium</taxon>
    </lineage>
</organism>
<dbReference type="EMBL" id="JRLV01000008">
    <property type="protein sequence ID" value="KGO81240.1"/>
    <property type="molecule type" value="Genomic_DNA"/>
</dbReference>
<dbReference type="Gene3D" id="2.40.128.140">
    <property type="entry name" value="Outer membrane protein"/>
    <property type="match status" value="1"/>
</dbReference>
<name>A0A0A2LYS0_9FLAO</name>
<feature type="chain" id="PRO_5001991623" description="Lipid A deacylase LpxR family protein" evidence="1">
    <location>
        <begin position="22"/>
        <end position="317"/>
    </location>
</feature>
<comment type="caution">
    <text evidence="2">The sequence shown here is derived from an EMBL/GenBank/DDBJ whole genome shotgun (WGS) entry which is preliminary data.</text>
</comment>
<accession>A0A0A2LYS0</accession>
<evidence type="ECO:0000313" key="2">
    <source>
        <dbReference type="EMBL" id="KGO81240.1"/>
    </source>
</evidence>
<keyword evidence="3" id="KW-1185">Reference proteome</keyword>
<dbReference type="InterPro" id="IPR037107">
    <property type="entry name" value="Put_OMP_sf"/>
</dbReference>
<dbReference type="STRING" id="1406840.Q763_09160"/>
<keyword evidence="1" id="KW-0732">Signal</keyword>
<feature type="signal peptide" evidence="1">
    <location>
        <begin position="1"/>
        <end position="21"/>
    </location>
</feature>
<evidence type="ECO:0000256" key="1">
    <source>
        <dbReference type="SAM" id="SignalP"/>
    </source>
</evidence>
<reference evidence="2 3" key="1">
    <citation type="submission" date="2013-09" db="EMBL/GenBank/DDBJ databases">
        <authorList>
            <person name="Zeng Z."/>
            <person name="Chen C."/>
        </authorList>
    </citation>
    <scope>NUCLEOTIDE SEQUENCE [LARGE SCALE GENOMIC DNA]</scope>
    <source>
        <strain evidence="2 3">F44-8</strain>
    </source>
</reference>
<gene>
    <name evidence="2" type="ORF">Q763_09160</name>
</gene>
<evidence type="ECO:0000313" key="3">
    <source>
        <dbReference type="Proteomes" id="UP000030129"/>
    </source>
</evidence>
<dbReference type="Proteomes" id="UP000030129">
    <property type="component" value="Unassembled WGS sequence"/>
</dbReference>
<dbReference type="AlphaFoldDB" id="A0A0A2LYS0"/>
<proteinExistence type="predicted"/>
<evidence type="ECO:0008006" key="4">
    <source>
        <dbReference type="Google" id="ProtNLM"/>
    </source>
</evidence>
<dbReference type="Pfam" id="PF09982">
    <property type="entry name" value="LpxR"/>
    <property type="match status" value="1"/>
</dbReference>
<dbReference type="eggNOG" id="COG3528">
    <property type="taxonomic scope" value="Bacteria"/>
</dbReference>
<dbReference type="RefSeq" id="WP_035133382.1">
    <property type="nucleotide sequence ID" value="NZ_JRLV01000008.1"/>
</dbReference>
<dbReference type="InterPro" id="IPR018707">
    <property type="entry name" value="LpxR"/>
</dbReference>
<protein>
    <recommendedName>
        <fullName evidence="4">Lipid A deacylase LpxR family protein</fullName>
    </recommendedName>
</protein>